<reference evidence="9 10" key="1">
    <citation type="submission" date="2019-02" db="EMBL/GenBank/DDBJ databases">
        <title>Deep-cultivation of Planctomycetes and their phenomic and genomic characterization uncovers novel biology.</title>
        <authorList>
            <person name="Wiegand S."/>
            <person name="Jogler M."/>
            <person name="Boedeker C."/>
            <person name="Pinto D."/>
            <person name="Vollmers J."/>
            <person name="Rivas-Marin E."/>
            <person name="Kohn T."/>
            <person name="Peeters S.H."/>
            <person name="Heuer A."/>
            <person name="Rast P."/>
            <person name="Oberbeckmann S."/>
            <person name="Bunk B."/>
            <person name="Jeske O."/>
            <person name="Meyerdierks A."/>
            <person name="Storesund J.E."/>
            <person name="Kallscheuer N."/>
            <person name="Luecker S."/>
            <person name="Lage O.M."/>
            <person name="Pohl T."/>
            <person name="Merkel B.J."/>
            <person name="Hornburger P."/>
            <person name="Mueller R.-W."/>
            <person name="Bruemmer F."/>
            <person name="Labrenz M."/>
            <person name="Spormann A.M."/>
            <person name="Op Den Camp H."/>
            <person name="Overmann J."/>
            <person name="Amann R."/>
            <person name="Jetten M.S.M."/>
            <person name="Mascher T."/>
            <person name="Medema M.H."/>
            <person name="Devos D.P."/>
            <person name="Kaster A.-K."/>
            <person name="Ovreas L."/>
            <person name="Rohde M."/>
            <person name="Galperin M.Y."/>
            <person name="Jogler C."/>
        </authorList>
    </citation>
    <scope>NUCLEOTIDE SEQUENCE [LARGE SCALE GENOMIC DNA]</scope>
    <source>
        <strain evidence="9 10">Pla100</strain>
    </source>
</reference>
<dbReference type="EMBL" id="SJPM01000002">
    <property type="protein sequence ID" value="TWU01869.1"/>
    <property type="molecule type" value="Genomic_DNA"/>
</dbReference>
<dbReference type="Pfam" id="PF06271">
    <property type="entry name" value="RDD"/>
    <property type="match status" value="1"/>
</dbReference>
<dbReference type="Proteomes" id="UP000316213">
    <property type="component" value="Unassembled WGS sequence"/>
</dbReference>
<keyword evidence="5 7" id="KW-0472">Membrane</keyword>
<proteinExistence type="predicted"/>
<dbReference type="InterPro" id="IPR051791">
    <property type="entry name" value="Pra-immunoreactive"/>
</dbReference>
<feature type="compositionally biased region" description="Low complexity" evidence="6">
    <location>
        <begin position="92"/>
        <end position="122"/>
    </location>
</feature>
<keyword evidence="4 7" id="KW-1133">Transmembrane helix</keyword>
<evidence type="ECO:0000256" key="3">
    <source>
        <dbReference type="ARBA" id="ARBA00022692"/>
    </source>
</evidence>
<keyword evidence="2" id="KW-1003">Cell membrane</keyword>
<evidence type="ECO:0000256" key="5">
    <source>
        <dbReference type="ARBA" id="ARBA00023136"/>
    </source>
</evidence>
<dbReference type="PANTHER" id="PTHR36115">
    <property type="entry name" value="PROLINE-RICH ANTIGEN HOMOLOG-RELATED"/>
    <property type="match status" value="1"/>
</dbReference>
<protein>
    <submittedName>
        <fullName evidence="9">RDD family protein</fullName>
    </submittedName>
</protein>
<evidence type="ECO:0000256" key="6">
    <source>
        <dbReference type="SAM" id="MobiDB-lite"/>
    </source>
</evidence>
<organism evidence="9 10">
    <name type="scientific">Neorhodopirellula pilleata</name>
    <dbReference type="NCBI Taxonomy" id="2714738"/>
    <lineage>
        <taxon>Bacteria</taxon>
        <taxon>Pseudomonadati</taxon>
        <taxon>Planctomycetota</taxon>
        <taxon>Planctomycetia</taxon>
        <taxon>Pirellulales</taxon>
        <taxon>Pirellulaceae</taxon>
        <taxon>Neorhodopirellula</taxon>
    </lineage>
</organism>
<evidence type="ECO:0000313" key="9">
    <source>
        <dbReference type="EMBL" id="TWU01869.1"/>
    </source>
</evidence>
<evidence type="ECO:0000256" key="7">
    <source>
        <dbReference type="SAM" id="Phobius"/>
    </source>
</evidence>
<feature type="region of interest" description="Disordered" evidence="6">
    <location>
        <begin position="90"/>
        <end position="122"/>
    </location>
</feature>
<evidence type="ECO:0000313" key="10">
    <source>
        <dbReference type="Proteomes" id="UP000316213"/>
    </source>
</evidence>
<sequence length="327" mass="34254">MENDRWREFSWSTAFVGPVSARHARQLVNLQLLSNRGELQLNYGSSSLDHPIFDGLPFVQLKCPGCSRALKIPDSAAGKVVKCPCGKQLRVPGGQPQGAGQRPTAAPATSAPRPAAASASGPASAGAGFGGFDAGMFDELTESDMRPVNVPRAANALAPQTSAATNPYASPASSGAGNTAAGGYSGKPNASQNQRLINFFLDNIMLQLGSVAMGVVVGLVWVVGSGEGEQQDLSQQMNFAMVTNAIGSVMFLLYYAGMEFIFGATPAKFLTGTRVVSNDGGKAGFGKILGRTFCRLIPFDAFSFCFGDTTTGWHDTLSGTRVVDINR</sequence>
<comment type="caution">
    <text evidence="9">The sequence shown here is derived from an EMBL/GenBank/DDBJ whole genome shotgun (WGS) entry which is preliminary data.</text>
</comment>
<feature type="transmembrane region" description="Helical" evidence="7">
    <location>
        <begin position="236"/>
        <end position="256"/>
    </location>
</feature>
<feature type="transmembrane region" description="Helical" evidence="7">
    <location>
        <begin position="204"/>
        <end position="224"/>
    </location>
</feature>
<keyword evidence="10" id="KW-1185">Reference proteome</keyword>
<dbReference type="InterPro" id="IPR010432">
    <property type="entry name" value="RDD"/>
</dbReference>
<evidence type="ECO:0000259" key="8">
    <source>
        <dbReference type="Pfam" id="PF06271"/>
    </source>
</evidence>
<evidence type="ECO:0000256" key="4">
    <source>
        <dbReference type="ARBA" id="ARBA00022989"/>
    </source>
</evidence>
<gene>
    <name evidence="9" type="ORF">Pla100_16050</name>
</gene>
<dbReference type="PANTHER" id="PTHR36115:SF4">
    <property type="entry name" value="MEMBRANE PROTEIN"/>
    <property type="match status" value="1"/>
</dbReference>
<comment type="subcellular location">
    <subcellularLocation>
        <location evidence="1">Cell membrane</location>
        <topology evidence="1">Multi-pass membrane protein</topology>
    </subcellularLocation>
</comment>
<name>A0A5C6ARK0_9BACT</name>
<feature type="region of interest" description="Disordered" evidence="6">
    <location>
        <begin position="160"/>
        <end position="186"/>
    </location>
</feature>
<keyword evidence="3 7" id="KW-0812">Transmembrane</keyword>
<dbReference type="GO" id="GO:0005886">
    <property type="term" value="C:plasma membrane"/>
    <property type="evidence" value="ECO:0007669"/>
    <property type="project" value="UniProtKB-SubCell"/>
</dbReference>
<accession>A0A5C6ARK0</accession>
<evidence type="ECO:0000256" key="2">
    <source>
        <dbReference type="ARBA" id="ARBA00022475"/>
    </source>
</evidence>
<dbReference type="AlphaFoldDB" id="A0A5C6ARK0"/>
<evidence type="ECO:0000256" key="1">
    <source>
        <dbReference type="ARBA" id="ARBA00004651"/>
    </source>
</evidence>
<feature type="domain" description="RDD" evidence="8">
    <location>
        <begin position="194"/>
        <end position="305"/>
    </location>
</feature>
<feature type="compositionally biased region" description="Low complexity" evidence="6">
    <location>
        <begin position="169"/>
        <end position="182"/>
    </location>
</feature>